<keyword evidence="15" id="KW-0732">Signal</keyword>
<evidence type="ECO:0000256" key="12">
    <source>
        <dbReference type="ARBA" id="ARBA00023136"/>
    </source>
</evidence>
<dbReference type="GO" id="GO:0005506">
    <property type="term" value="F:iron ion binding"/>
    <property type="evidence" value="ECO:0007669"/>
    <property type="project" value="InterPro"/>
</dbReference>
<evidence type="ECO:0000256" key="3">
    <source>
        <dbReference type="ARBA" id="ARBA00005179"/>
    </source>
</evidence>
<dbReference type="InterPro" id="IPR050364">
    <property type="entry name" value="Cytochrome_P450_fung"/>
</dbReference>
<dbReference type="PANTHER" id="PTHR46300:SF2">
    <property type="entry name" value="CYTOCHROME P450 MONOOXYGENASE ALNH-RELATED"/>
    <property type="match status" value="1"/>
</dbReference>
<dbReference type="Pfam" id="PF00067">
    <property type="entry name" value="p450"/>
    <property type="match status" value="1"/>
</dbReference>
<evidence type="ECO:0000256" key="4">
    <source>
        <dbReference type="ARBA" id="ARBA00010617"/>
    </source>
</evidence>
<keyword evidence="17" id="KW-1185">Reference proteome</keyword>
<evidence type="ECO:0000256" key="13">
    <source>
        <dbReference type="PIRSR" id="PIRSR602401-1"/>
    </source>
</evidence>
<feature type="chain" id="PRO_5012327589" evidence="15">
    <location>
        <begin position="24"/>
        <end position="511"/>
    </location>
</feature>
<organism evidence="16 17">
    <name type="scientific">Trametes coccinea (strain BRFM310)</name>
    <name type="common">Pycnoporus coccineus</name>
    <dbReference type="NCBI Taxonomy" id="1353009"/>
    <lineage>
        <taxon>Eukaryota</taxon>
        <taxon>Fungi</taxon>
        <taxon>Dikarya</taxon>
        <taxon>Basidiomycota</taxon>
        <taxon>Agaricomycotina</taxon>
        <taxon>Agaricomycetes</taxon>
        <taxon>Polyporales</taxon>
        <taxon>Polyporaceae</taxon>
        <taxon>Trametes</taxon>
    </lineage>
</organism>
<evidence type="ECO:0000256" key="11">
    <source>
        <dbReference type="ARBA" id="ARBA00023033"/>
    </source>
</evidence>
<dbReference type="GO" id="GO:0020037">
    <property type="term" value="F:heme binding"/>
    <property type="evidence" value="ECO:0007669"/>
    <property type="project" value="InterPro"/>
</dbReference>
<evidence type="ECO:0000256" key="5">
    <source>
        <dbReference type="ARBA" id="ARBA00022617"/>
    </source>
</evidence>
<keyword evidence="8" id="KW-1133">Transmembrane helix</keyword>
<evidence type="ECO:0000256" key="2">
    <source>
        <dbReference type="ARBA" id="ARBA00004370"/>
    </source>
</evidence>
<dbReference type="Gene3D" id="1.10.630.10">
    <property type="entry name" value="Cytochrome P450"/>
    <property type="match status" value="1"/>
</dbReference>
<keyword evidence="11 14" id="KW-0503">Monooxygenase</keyword>
<keyword evidence="5 13" id="KW-0349">Heme</keyword>
<feature type="binding site" description="axial binding residue" evidence="13">
    <location>
        <position position="435"/>
    </location>
    <ligand>
        <name>heme</name>
        <dbReference type="ChEBI" id="CHEBI:30413"/>
    </ligand>
    <ligandPart>
        <name>Fe</name>
        <dbReference type="ChEBI" id="CHEBI:18248"/>
    </ligandPart>
</feature>
<dbReference type="CDD" id="cd11065">
    <property type="entry name" value="CYP64-like"/>
    <property type="match status" value="1"/>
</dbReference>
<dbReference type="PRINTS" id="PR00463">
    <property type="entry name" value="EP450I"/>
</dbReference>
<keyword evidence="9 14" id="KW-0560">Oxidoreductase</keyword>
<dbReference type="EMBL" id="KZ084107">
    <property type="protein sequence ID" value="OSD02067.1"/>
    <property type="molecule type" value="Genomic_DNA"/>
</dbReference>
<proteinExistence type="inferred from homology"/>
<dbReference type="PANTHER" id="PTHR46300">
    <property type="entry name" value="P450, PUTATIVE (EUROFUNG)-RELATED-RELATED"/>
    <property type="match status" value="1"/>
</dbReference>
<dbReference type="STRING" id="1353009.A0A1Y2ILQ0"/>
<dbReference type="AlphaFoldDB" id="A0A1Y2ILQ0"/>
<keyword evidence="12" id="KW-0472">Membrane</keyword>
<dbReference type="PROSITE" id="PS00086">
    <property type="entry name" value="CYTOCHROME_P450"/>
    <property type="match status" value="1"/>
</dbReference>
<evidence type="ECO:0000256" key="9">
    <source>
        <dbReference type="ARBA" id="ARBA00023002"/>
    </source>
</evidence>
<keyword evidence="6" id="KW-0812">Transmembrane</keyword>
<accession>A0A1Y2ILQ0</accession>
<dbReference type="Proteomes" id="UP000193067">
    <property type="component" value="Unassembled WGS sequence"/>
</dbReference>
<comment type="similarity">
    <text evidence="4 14">Belongs to the cytochrome P450 family.</text>
</comment>
<feature type="signal peptide" evidence="15">
    <location>
        <begin position="1"/>
        <end position="23"/>
    </location>
</feature>
<keyword evidence="7 13" id="KW-0479">Metal-binding</keyword>
<evidence type="ECO:0000256" key="6">
    <source>
        <dbReference type="ARBA" id="ARBA00022692"/>
    </source>
</evidence>
<dbReference type="GO" id="GO:0016705">
    <property type="term" value="F:oxidoreductase activity, acting on paired donors, with incorporation or reduction of molecular oxygen"/>
    <property type="evidence" value="ECO:0007669"/>
    <property type="project" value="InterPro"/>
</dbReference>
<name>A0A1Y2ILQ0_TRAC3</name>
<protein>
    <submittedName>
        <fullName evidence="16">Cytochrome P450</fullName>
    </submittedName>
</protein>
<gene>
    <name evidence="16" type="ORF">PYCCODRAFT_1368270</name>
</gene>
<sequence length="511" mass="57749">MILLAASTLVLLIFARTLLVTKSRRSPLPPGPKGLPLIGNIHQLSRDAWNKFTEWKRTHGPVVHIKLFGQDVIVLNTLKAATDLLDKRAAIYSSRPQFYIVGQMLTEGYFFVFQSYGELWRRMRRAAHESLRNGAVQQFGAIETAETALLLKDLLAAPQRWEQHMERMAASTLLAACYGTDPALSADDPAMKLLHTFTRQIVQSGYVDGNLVEYLPFLRHIPTSLAPWKKAALEWAPKFTRLFGDLYSHSRDRVINGGRSDSISAMMVENQDKYNLTDKETAWLVATIAAAYDTLAGVMSWWALAMVLYPDVQKKAQAEIDSVVGRTRLPSLEDLDKLVYVKAMLKEALRWHPVGPLGMQHRSTEDDVYEGYFIPKGTICIANVWAINRDPTLWGLDADEFRPERYLEPTEALAAAMADTKDEGHVSFGFGRRICVGRHLARDSLLLNMASILWMFNIKAPLDASGKEIYCVEDSVDHGLVVRPQEYQHRFEPRFPDAQAIFESHKESLDM</sequence>
<dbReference type="InterPro" id="IPR001128">
    <property type="entry name" value="Cyt_P450"/>
</dbReference>
<dbReference type="InterPro" id="IPR036396">
    <property type="entry name" value="Cyt_P450_sf"/>
</dbReference>
<comment type="subcellular location">
    <subcellularLocation>
        <location evidence="2">Membrane</location>
    </subcellularLocation>
</comment>
<evidence type="ECO:0000256" key="15">
    <source>
        <dbReference type="SAM" id="SignalP"/>
    </source>
</evidence>
<evidence type="ECO:0000256" key="14">
    <source>
        <dbReference type="RuleBase" id="RU000461"/>
    </source>
</evidence>
<dbReference type="OrthoDB" id="2789670at2759"/>
<evidence type="ECO:0000313" key="16">
    <source>
        <dbReference type="EMBL" id="OSD02067.1"/>
    </source>
</evidence>
<evidence type="ECO:0000256" key="7">
    <source>
        <dbReference type="ARBA" id="ARBA00022723"/>
    </source>
</evidence>
<comment type="cofactor">
    <cofactor evidence="1 13">
        <name>heme</name>
        <dbReference type="ChEBI" id="CHEBI:30413"/>
    </cofactor>
</comment>
<evidence type="ECO:0000256" key="1">
    <source>
        <dbReference type="ARBA" id="ARBA00001971"/>
    </source>
</evidence>
<keyword evidence="10 13" id="KW-0408">Iron</keyword>
<dbReference type="SUPFAM" id="SSF48264">
    <property type="entry name" value="Cytochrome P450"/>
    <property type="match status" value="1"/>
</dbReference>
<evidence type="ECO:0000313" key="17">
    <source>
        <dbReference type="Proteomes" id="UP000193067"/>
    </source>
</evidence>
<dbReference type="PRINTS" id="PR00385">
    <property type="entry name" value="P450"/>
</dbReference>
<dbReference type="GO" id="GO:0016020">
    <property type="term" value="C:membrane"/>
    <property type="evidence" value="ECO:0007669"/>
    <property type="project" value="UniProtKB-SubCell"/>
</dbReference>
<evidence type="ECO:0000256" key="10">
    <source>
        <dbReference type="ARBA" id="ARBA00023004"/>
    </source>
</evidence>
<dbReference type="InterPro" id="IPR017972">
    <property type="entry name" value="Cyt_P450_CS"/>
</dbReference>
<dbReference type="InterPro" id="IPR002401">
    <property type="entry name" value="Cyt_P450_E_grp-I"/>
</dbReference>
<dbReference type="GO" id="GO:0004497">
    <property type="term" value="F:monooxygenase activity"/>
    <property type="evidence" value="ECO:0007669"/>
    <property type="project" value="UniProtKB-KW"/>
</dbReference>
<reference evidence="16 17" key="1">
    <citation type="journal article" date="2015" name="Biotechnol. Biofuels">
        <title>Enhanced degradation of softwood versus hardwood by the white-rot fungus Pycnoporus coccineus.</title>
        <authorList>
            <person name="Couturier M."/>
            <person name="Navarro D."/>
            <person name="Chevret D."/>
            <person name="Henrissat B."/>
            <person name="Piumi F."/>
            <person name="Ruiz-Duenas F.J."/>
            <person name="Martinez A.T."/>
            <person name="Grigoriev I.V."/>
            <person name="Riley R."/>
            <person name="Lipzen A."/>
            <person name="Berrin J.G."/>
            <person name="Master E.R."/>
            <person name="Rosso M.N."/>
        </authorList>
    </citation>
    <scope>NUCLEOTIDE SEQUENCE [LARGE SCALE GENOMIC DNA]</scope>
    <source>
        <strain evidence="16 17">BRFM310</strain>
    </source>
</reference>
<comment type="pathway">
    <text evidence="3">Secondary metabolite biosynthesis.</text>
</comment>
<evidence type="ECO:0000256" key="8">
    <source>
        <dbReference type="ARBA" id="ARBA00022989"/>
    </source>
</evidence>